<dbReference type="InterPro" id="IPR008313">
    <property type="entry name" value="GH125"/>
</dbReference>
<evidence type="ECO:0000313" key="3">
    <source>
        <dbReference type="Proteomes" id="UP000309038"/>
    </source>
</evidence>
<dbReference type="AlphaFoldDB" id="A0A4S4KP77"/>
<evidence type="ECO:0000313" key="2">
    <source>
        <dbReference type="EMBL" id="THG98569.1"/>
    </source>
</evidence>
<gene>
    <name evidence="2" type="ORF">EW026_g3652</name>
</gene>
<dbReference type="PANTHER" id="PTHR31047:SF0">
    <property type="entry name" value="MEIOTICALLY UP-REGULATED GENE 157 PROTEIN"/>
    <property type="match status" value="1"/>
</dbReference>
<evidence type="ECO:0008006" key="4">
    <source>
        <dbReference type="Google" id="ProtNLM"/>
    </source>
</evidence>
<accession>A0A4S4KP77</accession>
<dbReference type="GO" id="GO:0005975">
    <property type="term" value="P:carbohydrate metabolic process"/>
    <property type="evidence" value="ECO:0007669"/>
    <property type="project" value="InterPro"/>
</dbReference>
<dbReference type="PANTHER" id="PTHR31047">
    <property type="entry name" value="MEIOTICALLY UP-REGULATED GENE 157 PROTEIN"/>
    <property type="match status" value="1"/>
</dbReference>
<feature type="region of interest" description="Disordered" evidence="1">
    <location>
        <begin position="1"/>
        <end position="49"/>
    </location>
</feature>
<dbReference type="GO" id="GO:0003824">
    <property type="term" value="F:catalytic activity"/>
    <property type="evidence" value="ECO:0007669"/>
    <property type="project" value="UniProtKB-ARBA"/>
</dbReference>
<dbReference type="SMART" id="SM01149">
    <property type="entry name" value="DUF1237"/>
    <property type="match status" value="1"/>
</dbReference>
<keyword evidence="3" id="KW-1185">Reference proteome</keyword>
<dbReference type="EMBL" id="SGPJ01000113">
    <property type="protein sequence ID" value="THG98569.1"/>
    <property type="molecule type" value="Genomic_DNA"/>
</dbReference>
<protein>
    <recommendedName>
        <fullName evidence="4">Glycoside hydrolase family 125 protein</fullName>
    </recommendedName>
</protein>
<dbReference type="Pfam" id="PF06824">
    <property type="entry name" value="Glyco_hydro_125"/>
    <property type="match status" value="1"/>
</dbReference>
<dbReference type="InterPro" id="IPR008928">
    <property type="entry name" value="6-hairpin_glycosidase_sf"/>
</dbReference>
<dbReference type="InterPro" id="IPR012341">
    <property type="entry name" value="6hp_glycosidase-like_sf"/>
</dbReference>
<dbReference type="Proteomes" id="UP000309038">
    <property type="component" value="Unassembled WGS sequence"/>
</dbReference>
<organism evidence="2 3">
    <name type="scientific">Hermanssonia centrifuga</name>
    <dbReference type="NCBI Taxonomy" id="98765"/>
    <lineage>
        <taxon>Eukaryota</taxon>
        <taxon>Fungi</taxon>
        <taxon>Dikarya</taxon>
        <taxon>Basidiomycota</taxon>
        <taxon>Agaricomycotina</taxon>
        <taxon>Agaricomycetes</taxon>
        <taxon>Polyporales</taxon>
        <taxon>Meruliaceae</taxon>
        <taxon>Hermanssonia</taxon>
    </lineage>
</organism>
<dbReference type="SUPFAM" id="SSF48208">
    <property type="entry name" value="Six-hairpin glycosidases"/>
    <property type="match status" value="1"/>
</dbReference>
<evidence type="ECO:0000256" key="1">
    <source>
        <dbReference type="SAM" id="MobiDB-lite"/>
    </source>
</evidence>
<feature type="compositionally biased region" description="Polar residues" evidence="1">
    <location>
        <begin position="30"/>
        <end position="39"/>
    </location>
</feature>
<proteinExistence type="predicted"/>
<comment type="caution">
    <text evidence="2">The sequence shown here is derived from an EMBL/GenBank/DDBJ whole genome shotgun (WGS) entry which is preliminary data.</text>
</comment>
<name>A0A4S4KP77_9APHY</name>
<reference evidence="2 3" key="1">
    <citation type="submission" date="2019-02" db="EMBL/GenBank/DDBJ databases">
        <title>Genome sequencing of the rare red list fungi Phlebia centrifuga.</title>
        <authorList>
            <person name="Buettner E."/>
            <person name="Kellner H."/>
        </authorList>
    </citation>
    <scope>NUCLEOTIDE SEQUENCE [LARGE SCALE GENOMIC DNA]</scope>
    <source>
        <strain evidence="2 3">DSM 108282</strain>
    </source>
</reference>
<dbReference type="Gene3D" id="1.50.10.10">
    <property type="match status" value="1"/>
</dbReference>
<sequence>MEEIHIDEEGLRTPPADALATSSTMTTSTQETVQGNGASTPKKDKGQETPKVTTVALESVPAVPEIQLSHPMHGWNGVLGVPQDNDKQIVATADDQANIFVSAPNSALESLQTVWRAAKMKLGFTSLGVAATLSAIAQAQCPDFTTFSQKVIEDMKARLKDPDLARLFENTFPNTLGLRFKPYQCAFLSSLDADTTVKYFNADITAQWLRDTGNQFAHYHTLLSQDKELATLVKAVINNEARYVSQFPYCGAFQPPPESGLAPSHNDWADGVTVNPPVNNQTVYECKYEIDSLCGFLKLSRSYYQATNDASFMNDEWHNAISQIFRVIVEQSQATFDEDFNLVSYYNWTGGNGALSPAVNNAGNGEPKAYTGLVGTHHRPSDDLSVFAFLTPANAMLSVELTNLADILDSAKQARNVSVLAREYSARIENAIWNSTIIDNIFAYETNGFGGRYVMDDANVPSLLALPYLGFLDKTNPAYVATRKVLLSRQNPYYAEGKTFKGIGGPHVDAWNPWPMSQISAIFGTDDDEEITNALYLIANNTNGLGLIHESISIYDPTSYTRPWFAWVNSYFAEMLLDLAERKPNLIFRDGKSYTPGS</sequence>